<dbReference type="OrthoDB" id="9792137at2"/>
<name>A0A0M0EJ49_KOMEU</name>
<dbReference type="InterPro" id="IPR011234">
    <property type="entry name" value="Fumarylacetoacetase-like_C"/>
</dbReference>
<proteinExistence type="predicted"/>
<dbReference type="RefSeq" id="WP_082266965.1">
    <property type="nucleotide sequence ID" value="NZ_LHUQ01000004.1"/>
</dbReference>
<dbReference type="PANTHER" id="PTHR30143:SF0">
    <property type="entry name" value="2-KETO-4-PENTENOATE HYDRATASE"/>
    <property type="match status" value="1"/>
</dbReference>
<dbReference type="SUPFAM" id="SSF56529">
    <property type="entry name" value="FAH"/>
    <property type="match status" value="1"/>
</dbReference>
<organism evidence="3 4">
    <name type="scientific">Komagataeibacter europaeus</name>
    <name type="common">Gluconacetobacter europaeus</name>
    <dbReference type="NCBI Taxonomy" id="33995"/>
    <lineage>
        <taxon>Bacteria</taxon>
        <taxon>Pseudomonadati</taxon>
        <taxon>Pseudomonadota</taxon>
        <taxon>Alphaproteobacteria</taxon>
        <taxon>Acetobacterales</taxon>
        <taxon>Acetobacteraceae</taxon>
        <taxon>Komagataeibacter</taxon>
    </lineage>
</organism>
<feature type="domain" description="Fumarylacetoacetase-like C-terminal" evidence="2">
    <location>
        <begin position="90"/>
        <end position="265"/>
    </location>
</feature>
<keyword evidence="4" id="KW-1185">Reference proteome</keyword>
<dbReference type="EMBL" id="LHUQ01000004">
    <property type="protein sequence ID" value="KON65284.1"/>
    <property type="molecule type" value="Genomic_DNA"/>
</dbReference>
<dbReference type="Proteomes" id="UP000037566">
    <property type="component" value="Unassembled WGS sequence"/>
</dbReference>
<evidence type="ECO:0000256" key="1">
    <source>
        <dbReference type="ARBA" id="ARBA00023239"/>
    </source>
</evidence>
<evidence type="ECO:0000259" key="2">
    <source>
        <dbReference type="Pfam" id="PF01557"/>
    </source>
</evidence>
<dbReference type="AlphaFoldDB" id="A0A0M0EJ49"/>
<evidence type="ECO:0000313" key="3">
    <source>
        <dbReference type="EMBL" id="KON65284.1"/>
    </source>
</evidence>
<keyword evidence="1 3" id="KW-0456">Lyase</keyword>
<dbReference type="Pfam" id="PF01557">
    <property type="entry name" value="FAA_hydrolase"/>
    <property type="match status" value="1"/>
</dbReference>
<dbReference type="GO" id="GO:0005737">
    <property type="term" value="C:cytoplasm"/>
    <property type="evidence" value="ECO:0007669"/>
    <property type="project" value="TreeGrafter"/>
</dbReference>
<dbReference type="PANTHER" id="PTHR30143">
    <property type="entry name" value="ACID HYDRATASE"/>
    <property type="match status" value="1"/>
</dbReference>
<dbReference type="InterPro" id="IPR050772">
    <property type="entry name" value="Hydratase-Decarb/MhpD_sf"/>
</dbReference>
<comment type="caution">
    <text evidence="3">The sequence shown here is derived from an EMBL/GenBank/DDBJ whole genome shotgun (WGS) entry which is preliminary data.</text>
</comment>
<reference evidence="3" key="1">
    <citation type="submission" date="2015-08" db="EMBL/GenBank/DDBJ databases">
        <title>Draft genome sequence of Komagataeibacter europaeus CECT 8546 a cellulose producer strain from vinegar produced by the traditional method.</title>
        <authorList>
            <person name="Poehlein A."/>
            <person name="Valera M.J."/>
            <person name="Haack F.S."/>
            <person name="Mas A."/>
            <person name="Daniel R."/>
            <person name="Streit W.R."/>
            <person name="Mateo E."/>
        </authorList>
    </citation>
    <scope>NUCLEOTIDE SEQUENCE [LARGE SCALE GENOMIC DNA]</scope>
    <source>
        <strain evidence="3">CECT 8546</strain>
    </source>
</reference>
<dbReference type="STRING" id="33995.KOEU_11240"/>
<dbReference type="EC" id="4.2.1.80" evidence="3"/>
<dbReference type="GO" id="GO:0008684">
    <property type="term" value="F:2-oxopent-4-enoate hydratase activity"/>
    <property type="evidence" value="ECO:0007669"/>
    <property type="project" value="UniProtKB-EC"/>
</dbReference>
<evidence type="ECO:0000313" key="4">
    <source>
        <dbReference type="Proteomes" id="UP000037566"/>
    </source>
</evidence>
<gene>
    <name evidence="3" type="primary">mhpD</name>
    <name evidence="3" type="ORF">KOEU_11240</name>
</gene>
<sequence>MCHRAGVMTVSGDPIFMPASTSLPELLLAIRRGQLPPPASVDGALVPATEAAAYAVQDTVGRSLGPVGGWKVGASSPDAEPACAPIHTATIFSDGATVPADTCRHLGVEAEIGYRFARALPPRAAPWTRDEVLDAIGTAHPVIEILDTRFARPGSLHKLLHAADQQSHGAMIVGPGTTAWRTLDPVRERVVLRINGKVAVDHIGGNAAGDPLRMLVWLANHAARRGMGIGAGCVVTTGSTTGTIFVAHGTDVEASFPALGPVRAHLA</sequence>
<dbReference type="Gene3D" id="3.90.850.10">
    <property type="entry name" value="Fumarylacetoacetase-like, C-terminal domain"/>
    <property type="match status" value="1"/>
</dbReference>
<protein>
    <submittedName>
        <fullName evidence="3">2-keto-4-pentenoate hydratase</fullName>
        <ecNumber evidence="3">4.2.1.80</ecNumber>
    </submittedName>
</protein>
<dbReference type="PATRIC" id="fig|33995.3.peg.1248"/>
<dbReference type="InterPro" id="IPR036663">
    <property type="entry name" value="Fumarylacetoacetase_C_sf"/>
</dbReference>
<accession>A0A0M0EJ49</accession>